<dbReference type="STRING" id="1514105.AOC36_05365"/>
<dbReference type="InterPro" id="IPR046778">
    <property type="entry name" value="UPF0758_N"/>
</dbReference>
<evidence type="ECO:0000313" key="9">
    <source>
        <dbReference type="EMBL" id="AMC93427.1"/>
    </source>
</evidence>
<dbReference type="PANTHER" id="PTHR30471:SF3">
    <property type="entry name" value="UPF0758 PROTEIN YEES-RELATED"/>
    <property type="match status" value="1"/>
</dbReference>
<evidence type="ECO:0000313" key="10">
    <source>
        <dbReference type="Proteomes" id="UP000063781"/>
    </source>
</evidence>
<keyword evidence="2" id="KW-0645">Protease</keyword>
<dbReference type="GO" id="GO:0006508">
    <property type="term" value="P:proteolysis"/>
    <property type="evidence" value="ECO:0007669"/>
    <property type="project" value="UniProtKB-KW"/>
</dbReference>
<keyword evidence="10" id="KW-1185">Reference proteome</keyword>
<dbReference type="Pfam" id="PF20582">
    <property type="entry name" value="UPF0758_N"/>
    <property type="match status" value="1"/>
</dbReference>
<evidence type="ECO:0000259" key="8">
    <source>
        <dbReference type="PROSITE" id="PS50249"/>
    </source>
</evidence>
<keyword evidence="3" id="KW-0479">Metal-binding</keyword>
<keyword evidence="4" id="KW-0378">Hydrolase</keyword>
<dbReference type="InterPro" id="IPR020891">
    <property type="entry name" value="UPF0758_CS"/>
</dbReference>
<dbReference type="InterPro" id="IPR025657">
    <property type="entry name" value="RadC_JAB"/>
</dbReference>
<reference evidence="9 10" key="1">
    <citation type="submission" date="2015-10" db="EMBL/GenBank/DDBJ databases">
        <title>Erysipelothrix larvae sp. LV19 isolated from the larval gut of the rhinoceros beetle, Trypoxylus dichotomus.</title>
        <authorList>
            <person name="Lim S."/>
            <person name="Kim B.-C."/>
        </authorList>
    </citation>
    <scope>NUCLEOTIDE SEQUENCE [LARGE SCALE GENOMIC DNA]</scope>
    <source>
        <strain evidence="9 10">LV19</strain>
    </source>
</reference>
<dbReference type="InterPro" id="IPR001405">
    <property type="entry name" value="UPF0758"/>
</dbReference>
<sequence length="231" mass="25739">MKIEEIPVTLRPREKALANGISSLSDRELLALYVRNGSKKGSALDLADQILNLSGGLPGLRYVTRSELVKLHGVQNVKATEILALIEISKRLNEPLSHEKNILNNPLKIVQWVNGLIGYEKQEIFMILCLDVHMNVIEAIELFKGTLNMSQVHPRDIFREAIERNTYQIVLVHNHPSGSLDFSHSDLEVTKALVQSGKMIGISIVDHILVASGSYASLRELRSEIFQNDAG</sequence>
<dbReference type="Proteomes" id="UP000063781">
    <property type="component" value="Chromosome"/>
</dbReference>
<dbReference type="OrthoDB" id="9804482at2"/>
<dbReference type="PROSITE" id="PS01302">
    <property type="entry name" value="UPF0758"/>
    <property type="match status" value="1"/>
</dbReference>
<evidence type="ECO:0000256" key="4">
    <source>
        <dbReference type="ARBA" id="ARBA00022801"/>
    </source>
</evidence>
<comment type="similarity">
    <text evidence="1 7">Belongs to the UPF0758 family.</text>
</comment>
<evidence type="ECO:0000256" key="5">
    <source>
        <dbReference type="ARBA" id="ARBA00022833"/>
    </source>
</evidence>
<keyword evidence="6" id="KW-0482">Metalloprotease</keyword>
<dbReference type="PROSITE" id="PS50249">
    <property type="entry name" value="MPN"/>
    <property type="match status" value="1"/>
</dbReference>
<dbReference type="GO" id="GO:0008237">
    <property type="term" value="F:metallopeptidase activity"/>
    <property type="evidence" value="ECO:0007669"/>
    <property type="project" value="UniProtKB-KW"/>
</dbReference>
<organism evidence="9 10">
    <name type="scientific">Erysipelothrix larvae</name>
    <dbReference type="NCBI Taxonomy" id="1514105"/>
    <lineage>
        <taxon>Bacteria</taxon>
        <taxon>Bacillati</taxon>
        <taxon>Bacillota</taxon>
        <taxon>Erysipelotrichia</taxon>
        <taxon>Erysipelotrichales</taxon>
        <taxon>Erysipelotrichaceae</taxon>
        <taxon>Erysipelothrix</taxon>
    </lineage>
</organism>
<evidence type="ECO:0000256" key="7">
    <source>
        <dbReference type="RuleBase" id="RU003797"/>
    </source>
</evidence>
<dbReference type="CDD" id="cd08071">
    <property type="entry name" value="MPN_DUF2466"/>
    <property type="match status" value="1"/>
</dbReference>
<dbReference type="PANTHER" id="PTHR30471">
    <property type="entry name" value="DNA REPAIR PROTEIN RADC"/>
    <property type="match status" value="1"/>
</dbReference>
<evidence type="ECO:0000256" key="1">
    <source>
        <dbReference type="ARBA" id="ARBA00010243"/>
    </source>
</evidence>
<dbReference type="Gene3D" id="3.40.140.10">
    <property type="entry name" value="Cytidine Deaminase, domain 2"/>
    <property type="match status" value="1"/>
</dbReference>
<dbReference type="NCBIfam" id="NF000642">
    <property type="entry name" value="PRK00024.1"/>
    <property type="match status" value="1"/>
</dbReference>
<protein>
    <recommendedName>
        <fullName evidence="8">MPN domain-containing protein</fullName>
    </recommendedName>
</protein>
<evidence type="ECO:0000256" key="3">
    <source>
        <dbReference type="ARBA" id="ARBA00022723"/>
    </source>
</evidence>
<dbReference type="RefSeq" id="WP_067632205.1">
    <property type="nucleotide sequence ID" value="NZ_CP013213.1"/>
</dbReference>
<dbReference type="InterPro" id="IPR037518">
    <property type="entry name" value="MPN"/>
</dbReference>
<proteinExistence type="inferred from homology"/>
<evidence type="ECO:0000256" key="6">
    <source>
        <dbReference type="ARBA" id="ARBA00023049"/>
    </source>
</evidence>
<feature type="domain" description="MPN" evidence="8">
    <location>
        <begin position="102"/>
        <end position="224"/>
    </location>
</feature>
<dbReference type="EMBL" id="CP013213">
    <property type="protein sequence ID" value="AMC93427.1"/>
    <property type="molecule type" value="Genomic_DNA"/>
</dbReference>
<keyword evidence="5" id="KW-0862">Zinc</keyword>
<dbReference type="SUPFAM" id="SSF102712">
    <property type="entry name" value="JAB1/MPN domain"/>
    <property type="match status" value="1"/>
</dbReference>
<accession>A0A0X8GZS0</accession>
<name>A0A0X8GZS0_9FIRM</name>
<gene>
    <name evidence="9" type="ORF">AOC36_05365</name>
</gene>
<evidence type="ECO:0000256" key="2">
    <source>
        <dbReference type="ARBA" id="ARBA00022670"/>
    </source>
</evidence>
<dbReference type="GO" id="GO:0046872">
    <property type="term" value="F:metal ion binding"/>
    <property type="evidence" value="ECO:0007669"/>
    <property type="project" value="UniProtKB-KW"/>
</dbReference>
<dbReference type="KEGG" id="erl:AOC36_05365"/>
<dbReference type="NCBIfam" id="TIGR00608">
    <property type="entry name" value="radc"/>
    <property type="match status" value="1"/>
</dbReference>
<dbReference type="AlphaFoldDB" id="A0A0X8GZS0"/>
<dbReference type="Pfam" id="PF04002">
    <property type="entry name" value="RadC"/>
    <property type="match status" value="1"/>
</dbReference>